<comment type="caution">
    <text evidence="12">The sequence shown here is derived from an EMBL/GenBank/DDBJ whole genome shotgun (WGS) entry which is preliminary data.</text>
</comment>
<keyword evidence="5" id="KW-0418">Kinase</keyword>
<proteinExistence type="predicted"/>
<evidence type="ECO:0000256" key="8">
    <source>
        <dbReference type="SAM" id="MobiDB-lite"/>
    </source>
</evidence>
<dbReference type="SUPFAM" id="SSF47384">
    <property type="entry name" value="Homodimeric domain of signal transducing histidine kinase"/>
    <property type="match status" value="1"/>
</dbReference>
<dbReference type="InterPro" id="IPR002545">
    <property type="entry name" value="CheW-lke_dom"/>
</dbReference>
<dbReference type="Pfam" id="PF01627">
    <property type="entry name" value="Hpt"/>
    <property type="match status" value="1"/>
</dbReference>
<dbReference type="InterPro" id="IPR036890">
    <property type="entry name" value="HATPase_C_sf"/>
</dbReference>
<feature type="domain" description="HPt" evidence="11">
    <location>
        <begin position="1"/>
        <end position="104"/>
    </location>
</feature>
<dbReference type="PRINTS" id="PR00344">
    <property type="entry name" value="BCTRLSENSOR"/>
</dbReference>
<organism evidence="12 13">
    <name type="scientific">Sinimarinibacterium thermocellulolyticum</name>
    <dbReference type="NCBI Taxonomy" id="3170016"/>
    <lineage>
        <taxon>Bacteria</taxon>
        <taxon>Pseudomonadati</taxon>
        <taxon>Pseudomonadota</taxon>
        <taxon>Gammaproteobacteria</taxon>
        <taxon>Nevskiales</taxon>
        <taxon>Nevskiaceae</taxon>
        <taxon>Sinimarinibacterium</taxon>
    </lineage>
</organism>
<dbReference type="EC" id="2.7.13.3" evidence="2"/>
<protein>
    <recommendedName>
        <fullName evidence="2">histidine kinase</fullName>
        <ecNumber evidence="2">2.7.13.3</ecNumber>
    </recommendedName>
</protein>
<dbReference type="SMART" id="SM00073">
    <property type="entry name" value="HPT"/>
    <property type="match status" value="1"/>
</dbReference>
<evidence type="ECO:0000259" key="11">
    <source>
        <dbReference type="PROSITE" id="PS50894"/>
    </source>
</evidence>
<dbReference type="Gene3D" id="3.30.565.10">
    <property type="entry name" value="Histidine kinase-like ATPase, C-terminal domain"/>
    <property type="match status" value="1"/>
</dbReference>
<evidence type="ECO:0000256" key="7">
    <source>
        <dbReference type="PROSITE-ProRule" id="PRU00110"/>
    </source>
</evidence>
<dbReference type="EMBL" id="JBEPIJ010000012">
    <property type="protein sequence ID" value="MES0874585.1"/>
    <property type="molecule type" value="Genomic_DNA"/>
</dbReference>
<comment type="catalytic activity">
    <reaction evidence="1">
        <text>ATP + protein L-histidine = ADP + protein N-phospho-L-histidine.</text>
        <dbReference type="EC" id="2.7.13.3"/>
    </reaction>
</comment>
<dbReference type="InterPro" id="IPR051315">
    <property type="entry name" value="Bact_Chemotaxis_CheA"/>
</dbReference>
<dbReference type="InterPro" id="IPR037006">
    <property type="entry name" value="CheA-like_homodim_sf"/>
</dbReference>
<evidence type="ECO:0000256" key="6">
    <source>
        <dbReference type="ARBA" id="ARBA00023012"/>
    </source>
</evidence>
<dbReference type="PROSITE" id="PS50109">
    <property type="entry name" value="HIS_KIN"/>
    <property type="match status" value="1"/>
</dbReference>
<dbReference type="Pfam" id="PF02518">
    <property type="entry name" value="HATPase_c"/>
    <property type="match status" value="1"/>
</dbReference>
<feature type="modified residue" description="Phosphohistidine" evidence="7">
    <location>
        <position position="47"/>
    </location>
</feature>
<evidence type="ECO:0000259" key="9">
    <source>
        <dbReference type="PROSITE" id="PS50109"/>
    </source>
</evidence>
<evidence type="ECO:0000256" key="2">
    <source>
        <dbReference type="ARBA" id="ARBA00012438"/>
    </source>
</evidence>
<dbReference type="InterPro" id="IPR004105">
    <property type="entry name" value="CheA-like_dim"/>
</dbReference>
<dbReference type="CDD" id="cd16916">
    <property type="entry name" value="HATPase_CheA-like"/>
    <property type="match status" value="1"/>
</dbReference>
<dbReference type="Gene3D" id="2.30.30.40">
    <property type="entry name" value="SH3 Domains"/>
    <property type="match status" value="1"/>
</dbReference>
<keyword evidence="6" id="KW-0902">Two-component regulatory system</keyword>
<dbReference type="InterPro" id="IPR003594">
    <property type="entry name" value="HATPase_dom"/>
</dbReference>
<dbReference type="RefSeq" id="WP_352889832.1">
    <property type="nucleotide sequence ID" value="NZ_JBEPIJ010000012.1"/>
</dbReference>
<feature type="region of interest" description="Disordered" evidence="8">
    <location>
        <begin position="174"/>
        <end position="244"/>
    </location>
</feature>
<dbReference type="InterPro" id="IPR036641">
    <property type="entry name" value="HPT_dom_sf"/>
</dbReference>
<dbReference type="Pfam" id="PF01584">
    <property type="entry name" value="CheW"/>
    <property type="match status" value="1"/>
</dbReference>
<keyword evidence="13" id="KW-1185">Reference proteome</keyword>
<evidence type="ECO:0000259" key="10">
    <source>
        <dbReference type="PROSITE" id="PS50851"/>
    </source>
</evidence>
<evidence type="ECO:0000256" key="3">
    <source>
        <dbReference type="ARBA" id="ARBA00022553"/>
    </source>
</evidence>
<dbReference type="InterPro" id="IPR036097">
    <property type="entry name" value="HisK_dim/P_sf"/>
</dbReference>
<dbReference type="SUPFAM" id="SSF55874">
    <property type="entry name" value="ATPase domain of HSP90 chaperone/DNA topoisomerase II/histidine kinase"/>
    <property type="match status" value="1"/>
</dbReference>
<dbReference type="Gene3D" id="1.20.120.160">
    <property type="entry name" value="HPT domain"/>
    <property type="match status" value="1"/>
</dbReference>
<dbReference type="SMART" id="SM01231">
    <property type="entry name" value="H-kinase_dim"/>
    <property type="match status" value="1"/>
</dbReference>
<feature type="compositionally biased region" description="Basic residues" evidence="8">
    <location>
        <begin position="139"/>
        <end position="151"/>
    </location>
</feature>
<keyword evidence="4 12" id="KW-0808">Transferase</keyword>
<dbReference type="CDD" id="cd00088">
    <property type="entry name" value="HPT"/>
    <property type="match status" value="1"/>
</dbReference>
<evidence type="ECO:0000313" key="12">
    <source>
        <dbReference type="EMBL" id="MES0874585.1"/>
    </source>
</evidence>
<evidence type="ECO:0000256" key="5">
    <source>
        <dbReference type="ARBA" id="ARBA00022777"/>
    </source>
</evidence>
<evidence type="ECO:0000256" key="4">
    <source>
        <dbReference type="ARBA" id="ARBA00022679"/>
    </source>
</evidence>
<sequence length="636" mass="67530">MSSDDDIRADFLVEAGELVQTLGAQLVELESRPQDQALLNAIFRAFHTVKGGAGFLELHPLVELCHAAEDVFNALRSGKRGVDPVLMDVVLAAVDAVQTMMQSVAAGTPLAPADPALLQSLRALLSSAPEAAPATAPAPKKKAAAKPKKKASAPAPASDTITEEEFEALLDQLHGSGKGPAAPQLAPAASAPPPGSSPKPASASTSVKPQCEHKARPDAQTPSAVAAAQSLTHAGEGSKPPAETTVRVDTARLDALMNLVGELVLVRNRLKDLRARQADAAQFARPVAELDLITRGLQNAVMQVRMQPVGKVFARFPKIARDVARSLGKQVEVELVGEDTDLDKNLVEALADPLVHMVRNSVDHGIELPEERLRRGKPVAGHLTLSAQQQGDSIAITVRDDGAGIDAERVRAKAVENGLVDAVQAAQMSTDECLQLVFLPGFSTKEQVSDLSGRGVGMDVVMSRIRALGGSVRIESQLGVGSTVHIRVPLTLAILSALMVSANGRRYALPLAPVLDVFALEPGAAETLDRWDVVLTRCDTLRLVWLDPWLARPADDRCRHVVVAQVGDERFGFVVGEVRGREEIVIKPLGPSLRGTPGISSATVLPDGHVALILDFAGLVEAWRHRLARQREPVHG</sequence>
<dbReference type="SMART" id="SM00387">
    <property type="entry name" value="HATPase_c"/>
    <property type="match status" value="1"/>
</dbReference>
<dbReference type="PANTHER" id="PTHR43395">
    <property type="entry name" value="SENSOR HISTIDINE KINASE CHEA"/>
    <property type="match status" value="1"/>
</dbReference>
<dbReference type="InterPro" id="IPR004358">
    <property type="entry name" value="Sig_transdc_His_kin-like_C"/>
</dbReference>
<keyword evidence="3 7" id="KW-0597">Phosphoprotein</keyword>
<dbReference type="Pfam" id="PF02895">
    <property type="entry name" value="H-kinase_dim"/>
    <property type="match status" value="1"/>
</dbReference>
<feature type="domain" description="CheW-like" evidence="10">
    <location>
        <begin position="494"/>
        <end position="625"/>
    </location>
</feature>
<name>A0ABV2ACX5_9GAMM</name>
<reference evidence="12 13" key="1">
    <citation type="submission" date="2024-06" db="EMBL/GenBank/DDBJ databases">
        <authorList>
            <person name="Li Z."/>
            <person name="Jiang Y."/>
        </authorList>
    </citation>
    <scope>NUCLEOTIDE SEQUENCE [LARGE SCALE GENOMIC DNA]</scope>
    <source>
        <strain evidence="12 13">HSW-8</strain>
    </source>
</reference>
<dbReference type="Proteomes" id="UP001465331">
    <property type="component" value="Unassembled WGS sequence"/>
</dbReference>
<accession>A0ABV2ACX5</accession>
<dbReference type="InterPro" id="IPR005467">
    <property type="entry name" value="His_kinase_dom"/>
</dbReference>
<dbReference type="GO" id="GO:0004673">
    <property type="term" value="F:protein histidine kinase activity"/>
    <property type="evidence" value="ECO:0007669"/>
    <property type="project" value="UniProtKB-EC"/>
</dbReference>
<feature type="domain" description="Histidine kinase" evidence="9">
    <location>
        <begin position="287"/>
        <end position="492"/>
    </location>
</feature>
<dbReference type="Gene3D" id="1.10.287.560">
    <property type="entry name" value="Histidine kinase CheA-like, homodimeric domain"/>
    <property type="match status" value="1"/>
</dbReference>
<dbReference type="PROSITE" id="PS50894">
    <property type="entry name" value="HPT"/>
    <property type="match status" value="1"/>
</dbReference>
<feature type="region of interest" description="Disordered" evidence="8">
    <location>
        <begin position="130"/>
        <end position="160"/>
    </location>
</feature>
<dbReference type="InterPro" id="IPR036061">
    <property type="entry name" value="CheW-like_dom_sf"/>
</dbReference>
<dbReference type="SUPFAM" id="SSF50341">
    <property type="entry name" value="CheW-like"/>
    <property type="match status" value="1"/>
</dbReference>
<dbReference type="SMART" id="SM00260">
    <property type="entry name" value="CheW"/>
    <property type="match status" value="1"/>
</dbReference>
<dbReference type="PANTHER" id="PTHR43395:SF1">
    <property type="entry name" value="CHEMOTAXIS PROTEIN CHEA"/>
    <property type="match status" value="1"/>
</dbReference>
<feature type="compositionally biased region" description="Low complexity" evidence="8">
    <location>
        <begin position="180"/>
        <end position="189"/>
    </location>
</feature>
<evidence type="ECO:0000256" key="1">
    <source>
        <dbReference type="ARBA" id="ARBA00000085"/>
    </source>
</evidence>
<dbReference type="PROSITE" id="PS50851">
    <property type="entry name" value="CHEW"/>
    <property type="match status" value="1"/>
</dbReference>
<gene>
    <name evidence="12" type="ORF">ABSH63_11290</name>
</gene>
<evidence type="ECO:0000313" key="13">
    <source>
        <dbReference type="Proteomes" id="UP001465331"/>
    </source>
</evidence>
<dbReference type="SUPFAM" id="SSF47226">
    <property type="entry name" value="Histidine-containing phosphotransfer domain, HPT domain"/>
    <property type="match status" value="1"/>
</dbReference>
<dbReference type="InterPro" id="IPR008207">
    <property type="entry name" value="Sig_transdc_His_kin_Hpt_dom"/>
</dbReference>